<evidence type="ECO:0000256" key="7">
    <source>
        <dbReference type="ARBA" id="ARBA00022801"/>
    </source>
</evidence>
<dbReference type="InterPro" id="IPR040546">
    <property type="entry name" value="Rege-1_UBA-like"/>
</dbReference>
<dbReference type="GO" id="GO:0061158">
    <property type="term" value="P:3'-UTR-mediated mRNA destabilization"/>
    <property type="evidence" value="ECO:0007669"/>
    <property type="project" value="TreeGrafter"/>
</dbReference>
<dbReference type="FunFam" id="3.40.50.11980:FF:000001">
    <property type="entry name" value="ZC3H12A isoform 1"/>
    <property type="match status" value="1"/>
</dbReference>
<feature type="region of interest" description="Disordered" evidence="11">
    <location>
        <begin position="453"/>
        <end position="481"/>
    </location>
</feature>
<dbReference type="InterPro" id="IPR021869">
    <property type="entry name" value="RNase_Zc3h12_NYN"/>
</dbReference>
<keyword evidence="3" id="KW-0540">Nuclease</keyword>
<evidence type="ECO:0000256" key="5">
    <source>
        <dbReference type="ARBA" id="ARBA00022759"/>
    </source>
</evidence>
<dbReference type="PROSITE" id="PS50103">
    <property type="entry name" value="ZF_C3H1"/>
    <property type="match status" value="1"/>
</dbReference>
<evidence type="ECO:0000256" key="4">
    <source>
        <dbReference type="ARBA" id="ARBA00022723"/>
    </source>
</evidence>
<feature type="compositionally biased region" description="Polar residues" evidence="11">
    <location>
        <begin position="491"/>
        <end position="500"/>
    </location>
</feature>
<accession>A0A060VX73</accession>
<sequence length="621" mass="70202">MNIEVSPIPKLYPVAEVFPWNEFSYTPRLSPTEPHDTDGWLTALPAFHNHHPPYPICERMQQSGTQCSAPEESSKTATDPGEAQLDFYRKLGYSPAQVQTVLQKFGLNTDTNRILGELVQTGASPEGMEKEGAPTTMSVLIARGETLSSLPLTPPPIWEDAASEEEDDLKPIVIDGSNIAMSHGNKEVFSCLGIQLAVNFFLDRGHTDITVFVPSWRNEQPRPDVSITDQHILRELERKKIMVFTPSRRVAGKRVVCYDDRFIVKLAYESDGVIVSNDTYRDLQGERQEWKRFIEERLLMFSFVNDKFMPPDDPLGRHGPTLENFLRKVPRLPRKQPCPYGRKCTYGIKCKFYHPERVNQSNRSLADELREKAKLPLSQQKHPTTGPGLAYGLSLEEQMAQKLTLEQWNGSLKKGLTSENVLLLKGGHRSSWTSPAKKASTNRHSLTDLDSALASGSQERLDSGLGSFESQASDPSRNHCDHYSNAGYRNCQSNAGYQQHHSPHHSMGPASTHNPDMMTYYPPCYPNYGTPMYPTFWSDPFGTYPQTLHCIAQVEQQRHWSPARTQPSPHGECREREDVRKKLLAIFNGRLVDRAMDMFPHLMDPQRLAAEILTLRSSQGL</sequence>
<dbReference type="Pfam" id="PF18561">
    <property type="entry name" value="Regnase_1_C"/>
    <property type="match status" value="1"/>
</dbReference>
<evidence type="ECO:0000256" key="8">
    <source>
        <dbReference type="ARBA" id="ARBA00022833"/>
    </source>
</evidence>
<dbReference type="EMBL" id="FR904324">
    <property type="protein sequence ID" value="CDQ59391.1"/>
    <property type="molecule type" value="Genomic_DNA"/>
</dbReference>
<dbReference type="InterPro" id="IPR000571">
    <property type="entry name" value="Znf_CCCH"/>
</dbReference>
<comment type="similarity">
    <text evidence="2">Belongs to the ZC3H12 family.</text>
</comment>
<evidence type="ECO:0000256" key="6">
    <source>
        <dbReference type="ARBA" id="ARBA00022771"/>
    </source>
</evidence>
<feature type="domain" description="C3H1-type" evidence="12">
    <location>
        <begin position="332"/>
        <end position="357"/>
    </location>
</feature>
<keyword evidence="4 10" id="KW-0479">Metal-binding</keyword>
<reference evidence="13" key="2">
    <citation type="submission" date="2014-03" db="EMBL/GenBank/DDBJ databases">
        <authorList>
            <person name="Genoscope - CEA"/>
        </authorList>
    </citation>
    <scope>NUCLEOTIDE SEQUENCE</scope>
</reference>
<evidence type="ECO:0000259" key="12">
    <source>
        <dbReference type="PROSITE" id="PS50103"/>
    </source>
</evidence>
<evidence type="ECO:0000256" key="1">
    <source>
        <dbReference type="ARBA" id="ARBA00001946"/>
    </source>
</evidence>
<keyword evidence="8 10" id="KW-0862">Zinc</keyword>
<dbReference type="Pfam" id="PF18039">
    <property type="entry name" value="UBA_6"/>
    <property type="match status" value="1"/>
</dbReference>
<dbReference type="CDD" id="cd18729">
    <property type="entry name" value="PIN_Zc3h12-like"/>
    <property type="match status" value="1"/>
</dbReference>
<feature type="region of interest" description="Disordered" evidence="11">
    <location>
        <begin position="491"/>
        <end position="510"/>
    </location>
</feature>
<keyword evidence="6 10" id="KW-0863">Zinc-finger</keyword>
<dbReference type="GO" id="GO:0004521">
    <property type="term" value="F:RNA endonuclease activity"/>
    <property type="evidence" value="ECO:0007669"/>
    <property type="project" value="TreeGrafter"/>
</dbReference>
<evidence type="ECO:0000256" key="9">
    <source>
        <dbReference type="ARBA" id="ARBA00022842"/>
    </source>
</evidence>
<dbReference type="InterPro" id="IPR040757">
    <property type="entry name" value="Regnase_1/ZC3H12_C"/>
</dbReference>
<keyword evidence="7" id="KW-0378">Hydrolase</keyword>
<gene>
    <name evidence="13" type="ORF">GSONMT00079731001</name>
</gene>
<feature type="zinc finger region" description="C3H1-type" evidence="10">
    <location>
        <begin position="332"/>
        <end position="357"/>
    </location>
</feature>
<evidence type="ECO:0000256" key="11">
    <source>
        <dbReference type="SAM" id="MobiDB-lite"/>
    </source>
</evidence>
<dbReference type="Proteomes" id="UP000193380">
    <property type="component" value="Unassembled WGS sequence"/>
</dbReference>
<dbReference type="PaxDb" id="8022-A0A060VX73"/>
<reference evidence="13" key="1">
    <citation type="journal article" date="2014" name="Nat. Commun.">
        <title>The rainbow trout genome provides novel insights into evolution after whole-genome duplication in vertebrates.</title>
        <authorList>
            <person name="Berthelot C."/>
            <person name="Brunet F."/>
            <person name="Chalopin D."/>
            <person name="Juanchich A."/>
            <person name="Bernard M."/>
            <person name="Noel B."/>
            <person name="Bento P."/>
            <person name="Da Silva C."/>
            <person name="Labadie K."/>
            <person name="Alberti A."/>
            <person name="Aury J.M."/>
            <person name="Louis A."/>
            <person name="Dehais P."/>
            <person name="Bardou P."/>
            <person name="Montfort J."/>
            <person name="Klopp C."/>
            <person name="Cabau C."/>
            <person name="Gaspin C."/>
            <person name="Thorgaard G.H."/>
            <person name="Boussaha M."/>
            <person name="Quillet E."/>
            <person name="Guyomard R."/>
            <person name="Galiana D."/>
            <person name="Bobe J."/>
            <person name="Volff J.N."/>
            <person name="Genet C."/>
            <person name="Wincker P."/>
            <person name="Jaillon O."/>
            <person name="Roest Crollius H."/>
            <person name="Guiguen Y."/>
        </authorList>
    </citation>
    <scope>NUCLEOTIDE SEQUENCE [LARGE SCALE GENOMIC DNA]</scope>
</reference>
<comment type="cofactor">
    <cofactor evidence="1">
        <name>Mg(2+)</name>
        <dbReference type="ChEBI" id="CHEBI:18420"/>
    </cofactor>
</comment>
<evidence type="ECO:0000313" key="14">
    <source>
        <dbReference type="Proteomes" id="UP000193380"/>
    </source>
</evidence>
<dbReference type="AlphaFoldDB" id="A0A060VX73"/>
<organism evidence="13 14">
    <name type="scientific">Oncorhynchus mykiss</name>
    <name type="common">Rainbow trout</name>
    <name type="synonym">Salmo gairdneri</name>
    <dbReference type="NCBI Taxonomy" id="8022"/>
    <lineage>
        <taxon>Eukaryota</taxon>
        <taxon>Metazoa</taxon>
        <taxon>Chordata</taxon>
        <taxon>Craniata</taxon>
        <taxon>Vertebrata</taxon>
        <taxon>Euteleostomi</taxon>
        <taxon>Actinopterygii</taxon>
        <taxon>Neopterygii</taxon>
        <taxon>Teleostei</taxon>
        <taxon>Protacanthopterygii</taxon>
        <taxon>Salmoniformes</taxon>
        <taxon>Salmonidae</taxon>
        <taxon>Salmoninae</taxon>
        <taxon>Oncorhynchus</taxon>
    </lineage>
</organism>
<protein>
    <recommendedName>
        <fullName evidence="12">C3H1-type domain-containing protein</fullName>
    </recommendedName>
</protein>
<dbReference type="PANTHER" id="PTHR12876">
    <property type="entry name" value="N4BP1-RELATED"/>
    <property type="match status" value="1"/>
</dbReference>
<keyword evidence="9" id="KW-0460">Magnesium</keyword>
<dbReference type="Pfam" id="PF11977">
    <property type="entry name" value="RNase_Zc3h12a"/>
    <property type="match status" value="1"/>
</dbReference>
<evidence type="ECO:0000256" key="2">
    <source>
        <dbReference type="ARBA" id="ARBA00010922"/>
    </source>
</evidence>
<dbReference type="PANTHER" id="PTHR12876:SF10">
    <property type="entry name" value="ENDORIBONUCLEASE ZC3H12A"/>
    <property type="match status" value="1"/>
</dbReference>
<evidence type="ECO:0000313" key="13">
    <source>
        <dbReference type="EMBL" id="CDQ59391.1"/>
    </source>
</evidence>
<dbReference type="GO" id="GO:0005634">
    <property type="term" value="C:nucleus"/>
    <property type="evidence" value="ECO:0007669"/>
    <property type="project" value="TreeGrafter"/>
</dbReference>
<keyword evidence="5" id="KW-0255">Endonuclease</keyword>
<dbReference type="GO" id="GO:0003729">
    <property type="term" value="F:mRNA binding"/>
    <property type="evidence" value="ECO:0007669"/>
    <property type="project" value="TreeGrafter"/>
</dbReference>
<dbReference type="GO" id="GO:0016787">
    <property type="term" value="F:hydrolase activity"/>
    <property type="evidence" value="ECO:0007669"/>
    <property type="project" value="UniProtKB-KW"/>
</dbReference>
<evidence type="ECO:0000256" key="10">
    <source>
        <dbReference type="PROSITE-ProRule" id="PRU00723"/>
    </source>
</evidence>
<dbReference type="GO" id="GO:0036464">
    <property type="term" value="C:cytoplasmic ribonucleoprotein granule"/>
    <property type="evidence" value="ECO:0007669"/>
    <property type="project" value="TreeGrafter"/>
</dbReference>
<proteinExistence type="inferred from homology"/>
<name>A0A060VX73_ONCMY</name>
<dbReference type="InterPro" id="IPR051101">
    <property type="entry name" value="ZC3H12/N4BP1_RNase_Reg"/>
</dbReference>
<dbReference type="GO" id="GO:0008270">
    <property type="term" value="F:zinc ion binding"/>
    <property type="evidence" value="ECO:0007669"/>
    <property type="project" value="UniProtKB-KW"/>
</dbReference>
<dbReference type="Gene3D" id="3.40.50.11980">
    <property type="match status" value="1"/>
</dbReference>
<evidence type="ECO:0000256" key="3">
    <source>
        <dbReference type="ARBA" id="ARBA00022722"/>
    </source>
</evidence>
<dbReference type="STRING" id="8022.A0A060VX73"/>